<keyword evidence="2" id="KW-1185">Reference proteome</keyword>
<dbReference type="Proteomes" id="UP000694409">
    <property type="component" value="Unassembled WGS sequence"/>
</dbReference>
<name>A0A8C9MLH6_SERCA</name>
<dbReference type="Ensembl" id="ENSSCAT00000005832.1">
    <property type="protein sequence ID" value="ENSSCAP00000005063.1"/>
    <property type="gene ID" value="ENSSCAG00000004075.1"/>
</dbReference>
<accession>A0A8C9MLH6</accession>
<sequence>VVIAGRVQNPPTALSPSTSLYLNFIEEFSIQQGQLLSNFMTVEIMQCPWPVENKQEVPRLRKCDLFSYLSSLPFPEIPLLLVIFKPLTQLGHTGRICSSNSVQHYRCPSGQGWGFQLSL</sequence>
<organism evidence="1 2">
    <name type="scientific">Serinus canaria</name>
    <name type="common">Island canary</name>
    <name type="synonym">Fringilla canaria</name>
    <dbReference type="NCBI Taxonomy" id="9135"/>
    <lineage>
        <taxon>Eukaryota</taxon>
        <taxon>Metazoa</taxon>
        <taxon>Chordata</taxon>
        <taxon>Craniata</taxon>
        <taxon>Vertebrata</taxon>
        <taxon>Euteleostomi</taxon>
        <taxon>Archelosauria</taxon>
        <taxon>Archosauria</taxon>
        <taxon>Dinosauria</taxon>
        <taxon>Saurischia</taxon>
        <taxon>Theropoda</taxon>
        <taxon>Coelurosauria</taxon>
        <taxon>Aves</taxon>
        <taxon>Neognathae</taxon>
        <taxon>Neoaves</taxon>
        <taxon>Telluraves</taxon>
        <taxon>Australaves</taxon>
        <taxon>Passeriformes</taxon>
        <taxon>Passeroidea</taxon>
        <taxon>Fringillidae</taxon>
        <taxon>Carduelinae</taxon>
        <taxon>Serinus</taxon>
    </lineage>
</organism>
<protein>
    <submittedName>
        <fullName evidence="1">Uncharacterized protein</fullName>
    </submittedName>
</protein>
<evidence type="ECO:0000313" key="1">
    <source>
        <dbReference type="Ensembl" id="ENSSCAP00000005063.1"/>
    </source>
</evidence>
<reference evidence="1" key="2">
    <citation type="submission" date="2025-09" db="UniProtKB">
        <authorList>
            <consortium name="Ensembl"/>
        </authorList>
    </citation>
    <scope>IDENTIFICATION</scope>
</reference>
<proteinExistence type="predicted"/>
<reference evidence="1" key="1">
    <citation type="submission" date="2025-08" db="UniProtKB">
        <authorList>
            <consortium name="Ensembl"/>
        </authorList>
    </citation>
    <scope>IDENTIFICATION</scope>
</reference>
<evidence type="ECO:0000313" key="2">
    <source>
        <dbReference type="Proteomes" id="UP000694409"/>
    </source>
</evidence>
<dbReference type="AlphaFoldDB" id="A0A8C9MLH6"/>